<evidence type="ECO:0000256" key="1">
    <source>
        <dbReference type="SAM" id="MobiDB-lite"/>
    </source>
</evidence>
<dbReference type="AlphaFoldDB" id="A0A9W4UJ33"/>
<evidence type="ECO:0000313" key="2">
    <source>
        <dbReference type="EMBL" id="CAI6337538.1"/>
    </source>
</evidence>
<feature type="region of interest" description="Disordered" evidence="1">
    <location>
        <begin position="60"/>
        <end position="84"/>
    </location>
</feature>
<evidence type="ECO:0000313" key="3">
    <source>
        <dbReference type="Proteomes" id="UP001152607"/>
    </source>
</evidence>
<dbReference type="EMBL" id="CAOQHR010000007">
    <property type="protein sequence ID" value="CAI6337538.1"/>
    <property type="molecule type" value="Genomic_DNA"/>
</dbReference>
<dbReference type="Proteomes" id="UP001152607">
    <property type="component" value="Unassembled WGS sequence"/>
</dbReference>
<comment type="caution">
    <text evidence="2">The sequence shown here is derived from an EMBL/GenBank/DDBJ whole genome shotgun (WGS) entry which is preliminary data.</text>
</comment>
<name>A0A9W4UJ33_9PLEO</name>
<keyword evidence="3" id="KW-1185">Reference proteome</keyword>
<sequence length="84" mass="9431">MSQVTNLIYTAQQRFSTCIQLTRKSLEMALPAQQLRNSPTLKSFSFISASHIDPPQSVVPRTKLPGRHPPDSSTSYALFGRIKR</sequence>
<protein>
    <submittedName>
        <fullName evidence="2">Uncharacterized protein</fullName>
    </submittedName>
</protein>
<accession>A0A9W4UJ33</accession>
<reference evidence="2" key="1">
    <citation type="submission" date="2023-01" db="EMBL/GenBank/DDBJ databases">
        <authorList>
            <person name="Van Ghelder C."/>
            <person name="Rancurel C."/>
        </authorList>
    </citation>
    <scope>NUCLEOTIDE SEQUENCE</scope>
    <source>
        <strain evidence="2">CNCM I-4278</strain>
    </source>
</reference>
<organism evidence="2 3">
    <name type="scientific">Periconia digitata</name>
    <dbReference type="NCBI Taxonomy" id="1303443"/>
    <lineage>
        <taxon>Eukaryota</taxon>
        <taxon>Fungi</taxon>
        <taxon>Dikarya</taxon>
        <taxon>Ascomycota</taxon>
        <taxon>Pezizomycotina</taxon>
        <taxon>Dothideomycetes</taxon>
        <taxon>Pleosporomycetidae</taxon>
        <taxon>Pleosporales</taxon>
        <taxon>Massarineae</taxon>
        <taxon>Periconiaceae</taxon>
        <taxon>Periconia</taxon>
    </lineage>
</organism>
<proteinExistence type="predicted"/>
<gene>
    <name evidence="2" type="ORF">PDIGIT_LOCUS10651</name>
</gene>